<gene>
    <name evidence="10" type="ORF">BAZ10_11635</name>
</gene>
<evidence type="ECO:0000256" key="2">
    <source>
        <dbReference type="ARBA" id="ARBA00012438"/>
    </source>
</evidence>
<sequence length="416" mass="48436">MKLINYISRRYVVYAIIILLIAVPVFYFSLRYLMLKSLDENINHQKVWIEKQLKTTKPDNFISFENSIIVRQSNNPKIFDSLYNQPVFIPDDNETVMHRISISNTIINGKAYEIRIQKSMIEDEDLLNSILVLQLILVVVLLSGLVAINFQLSKKLWKPFNDIVHKLSLYRVDSNNDYQFMPTNIEEFKNLGDSIKTLIKRNQKLYKTQKEFTENASHELQTPIAVMQSNIELLMQTSPISLEQAELIEGISMAGNKMQRLNRTLLLLTKIENNQFPDTEKLKISTRIQKLLNQYDEPASQKNIHWEVKMDSEIEVIANPILIDILIGNILSNAIRHSESTGIVSVKTSHQKLIIANYGKEELNEKELFQRFKKQSKNTNSIGLGLEISKKICDLYHYNIQYQFIDHMHLFTINFN</sequence>
<dbReference type="InterPro" id="IPR003594">
    <property type="entry name" value="HATPase_dom"/>
</dbReference>
<dbReference type="GO" id="GO:0000155">
    <property type="term" value="F:phosphorelay sensor kinase activity"/>
    <property type="evidence" value="ECO:0007669"/>
    <property type="project" value="InterPro"/>
</dbReference>
<evidence type="ECO:0000256" key="6">
    <source>
        <dbReference type="ARBA" id="ARBA00022777"/>
    </source>
</evidence>
<evidence type="ECO:0000313" key="10">
    <source>
        <dbReference type="EMBL" id="OPC61112.1"/>
    </source>
</evidence>
<evidence type="ECO:0000256" key="1">
    <source>
        <dbReference type="ARBA" id="ARBA00000085"/>
    </source>
</evidence>
<keyword evidence="6" id="KW-0418">Kinase</keyword>
<dbReference type="GO" id="GO:0005886">
    <property type="term" value="C:plasma membrane"/>
    <property type="evidence" value="ECO:0007669"/>
    <property type="project" value="TreeGrafter"/>
</dbReference>
<dbReference type="InterPro" id="IPR036890">
    <property type="entry name" value="HATPase_C_sf"/>
</dbReference>
<feature type="transmembrane region" description="Helical" evidence="8">
    <location>
        <begin position="130"/>
        <end position="150"/>
    </location>
</feature>
<proteinExistence type="predicted"/>
<dbReference type="EC" id="2.7.13.3" evidence="2"/>
<dbReference type="AlphaFoldDB" id="A0A1T3M927"/>
<evidence type="ECO:0000256" key="4">
    <source>
        <dbReference type="ARBA" id="ARBA00022679"/>
    </source>
</evidence>
<evidence type="ECO:0000256" key="5">
    <source>
        <dbReference type="ARBA" id="ARBA00022692"/>
    </source>
</evidence>
<dbReference type="SMART" id="SM00388">
    <property type="entry name" value="HisKA"/>
    <property type="match status" value="1"/>
</dbReference>
<dbReference type="PANTHER" id="PTHR45436:SF5">
    <property type="entry name" value="SENSOR HISTIDINE KINASE TRCS"/>
    <property type="match status" value="1"/>
</dbReference>
<dbReference type="Proteomes" id="UP000190813">
    <property type="component" value="Unassembled WGS sequence"/>
</dbReference>
<dbReference type="CDD" id="cd00082">
    <property type="entry name" value="HisKA"/>
    <property type="match status" value="1"/>
</dbReference>
<evidence type="ECO:0000256" key="3">
    <source>
        <dbReference type="ARBA" id="ARBA00022553"/>
    </source>
</evidence>
<dbReference type="InterPro" id="IPR050428">
    <property type="entry name" value="TCS_sensor_his_kinase"/>
</dbReference>
<organism evidence="10 11">
    <name type="scientific">Elizabethkingia occulta</name>
    <dbReference type="NCBI Taxonomy" id="1867263"/>
    <lineage>
        <taxon>Bacteria</taxon>
        <taxon>Pseudomonadati</taxon>
        <taxon>Bacteroidota</taxon>
        <taxon>Flavobacteriia</taxon>
        <taxon>Flavobacteriales</taxon>
        <taxon>Weeksellaceae</taxon>
        <taxon>Elizabethkingia</taxon>
    </lineage>
</organism>
<dbReference type="EMBL" id="MAHX01000021">
    <property type="protein sequence ID" value="OPC61112.1"/>
    <property type="molecule type" value="Genomic_DNA"/>
</dbReference>
<dbReference type="InterPro" id="IPR005467">
    <property type="entry name" value="His_kinase_dom"/>
</dbReference>
<comment type="catalytic activity">
    <reaction evidence="1">
        <text>ATP + protein L-histidine = ADP + protein N-phospho-L-histidine.</text>
        <dbReference type="EC" id="2.7.13.3"/>
    </reaction>
</comment>
<dbReference type="SUPFAM" id="SSF47384">
    <property type="entry name" value="Homodimeric domain of signal transducing histidine kinase"/>
    <property type="match status" value="1"/>
</dbReference>
<dbReference type="PROSITE" id="PS50109">
    <property type="entry name" value="HIS_KIN"/>
    <property type="match status" value="1"/>
</dbReference>
<keyword evidence="4" id="KW-0808">Transferase</keyword>
<reference evidence="10 11" key="1">
    <citation type="submission" date="2016-06" db="EMBL/GenBank/DDBJ databases">
        <title>Revisiting the taxonomy of the Elizabethkingia Genus based on Whole-Genome Sequencing, Optical Mapping, and MALDI-TOF.</title>
        <authorList>
            <person name="Nicholson A.C."/>
        </authorList>
    </citation>
    <scope>NUCLEOTIDE SEQUENCE [LARGE SCALE GENOMIC DNA]</scope>
    <source>
        <strain evidence="10 11">G4070</strain>
    </source>
</reference>
<dbReference type="Pfam" id="PF02518">
    <property type="entry name" value="HATPase_c"/>
    <property type="match status" value="1"/>
</dbReference>
<dbReference type="InterPro" id="IPR003661">
    <property type="entry name" value="HisK_dim/P_dom"/>
</dbReference>
<comment type="caution">
    <text evidence="10">The sequence shown here is derived from an EMBL/GenBank/DDBJ whole genome shotgun (WGS) entry which is preliminary data.</text>
</comment>
<evidence type="ECO:0000256" key="8">
    <source>
        <dbReference type="SAM" id="Phobius"/>
    </source>
</evidence>
<dbReference type="InterPro" id="IPR036097">
    <property type="entry name" value="HisK_dim/P_sf"/>
</dbReference>
<feature type="domain" description="Histidine kinase" evidence="9">
    <location>
        <begin position="215"/>
        <end position="416"/>
    </location>
</feature>
<feature type="transmembrane region" description="Helical" evidence="8">
    <location>
        <begin position="12"/>
        <end position="30"/>
    </location>
</feature>
<keyword evidence="5 8" id="KW-0812">Transmembrane</keyword>
<dbReference type="RefSeq" id="WP_078773159.1">
    <property type="nucleotide sequence ID" value="NZ_CBCSBR010000036.1"/>
</dbReference>
<evidence type="ECO:0000313" key="11">
    <source>
        <dbReference type="Proteomes" id="UP000190813"/>
    </source>
</evidence>
<keyword evidence="11" id="KW-1185">Reference proteome</keyword>
<dbReference type="PANTHER" id="PTHR45436">
    <property type="entry name" value="SENSOR HISTIDINE KINASE YKOH"/>
    <property type="match status" value="1"/>
</dbReference>
<keyword evidence="3" id="KW-0597">Phosphoprotein</keyword>
<keyword evidence="8" id="KW-0472">Membrane</keyword>
<dbReference type="SUPFAM" id="SSF55874">
    <property type="entry name" value="ATPase domain of HSP90 chaperone/DNA topoisomerase II/histidine kinase"/>
    <property type="match status" value="1"/>
</dbReference>
<dbReference type="Gene3D" id="3.30.565.10">
    <property type="entry name" value="Histidine kinase-like ATPase, C-terminal domain"/>
    <property type="match status" value="1"/>
</dbReference>
<evidence type="ECO:0000256" key="7">
    <source>
        <dbReference type="ARBA" id="ARBA00022989"/>
    </source>
</evidence>
<dbReference type="Gene3D" id="1.10.287.130">
    <property type="match status" value="1"/>
</dbReference>
<evidence type="ECO:0000259" key="9">
    <source>
        <dbReference type="PROSITE" id="PS50109"/>
    </source>
</evidence>
<keyword evidence="7 8" id="KW-1133">Transmembrane helix</keyword>
<accession>A0A1T3M927</accession>
<dbReference type="Pfam" id="PF00512">
    <property type="entry name" value="HisKA"/>
    <property type="match status" value="1"/>
</dbReference>
<protein>
    <recommendedName>
        <fullName evidence="2">histidine kinase</fullName>
        <ecNumber evidence="2">2.7.13.3</ecNumber>
    </recommendedName>
</protein>
<name>A0A1T3M927_9FLAO</name>